<gene>
    <name evidence="2" type="ORF">PPENT_87.1.T1530064</name>
</gene>
<evidence type="ECO:0000313" key="3">
    <source>
        <dbReference type="Proteomes" id="UP000689195"/>
    </source>
</evidence>
<dbReference type="EMBL" id="CAJJDO010000153">
    <property type="protein sequence ID" value="CAD8209097.1"/>
    <property type="molecule type" value="Genomic_DNA"/>
</dbReference>
<dbReference type="Proteomes" id="UP000689195">
    <property type="component" value="Unassembled WGS sequence"/>
</dbReference>
<organism evidence="2 3">
    <name type="scientific">Paramecium pentaurelia</name>
    <dbReference type="NCBI Taxonomy" id="43138"/>
    <lineage>
        <taxon>Eukaryota</taxon>
        <taxon>Sar</taxon>
        <taxon>Alveolata</taxon>
        <taxon>Ciliophora</taxon>
        <taxon>Intramacronucleata</taxon>
        <taxon>Oligohymenophorea</taxon>
        <taxon>Peniculida</taxon>
        <taxon>Parameciidae</taxon>
        <taxon>Paramecium</taxon>
    </lineage>
</organism>
<dbReference type="AlphaFoldDB" id="A0A8S1Y873"/>
<protein>
    <recommendedName>
        <fullName evidence="4">Transmembrane protein</fullName>
    </recommendedName>
</protein>
<comment type="caution">
    <text evidence="2">The sequence shown here is derived from an EMBL/GenBank/DDBJ whole genome shotgun (WGS) entry which is preliminary data.</text>
</comment>
<evidence type="ECO:0000313" key="2">
    <source>
        <dbReference type="EMBL" id="CAD8209097.1"/>
    </source>
</evidence>
<proteinExistence type="predicted"/>
<name>A0A8S1Y873_9CILI</name>
<feature type="signal peptide" evidence="1">
    <location>
        <begin position="1"/>
        <end position="17"/>
    </location>
</feature>
<accession>A0A8S1Y873</accession>
<keyword evidence="1" id="KW-0732">Signal</keyword>
<sequence length="199" mass="24284">MKLNYFLLVIIISLIESSIISNLSNHNKKIQLQVKNNQYQIKKIIDNQEHWFEEILEYYEEIVYEYDENDLNELYLSSQMDLQYLIQDHDIPEDCQEEIISLYEYYDTNDQTFNNLLDNQQTENKDNFDVQNFEEEEFKTQLDDYEENLENEYLIKEKPINADNKQCSQGYNNQMKIKYNNRTKIKKNNVKQQKKQKQK</sequence>
<evidence type="ECO:0000256" key="1">
    <source>
        <dbReference type="SAM" id="SignalP"/>
    </source>
</evidence>
<feature type="chain" id="PRO_5035874741" description="Transmembrane protein" evidence="1">
    <location>
        <begin position="18"/>
        <end position="199"/>
    </location>
</feature>
<evidence type="ECO:0008006" key="4">
    <source>
        <dbReference type="Google" id="ProtNLM"/>
    </source>
</evidence>
<reference evidence="2" key="1">
    <citation type="submission" date="2021-01" db="EMBL/GenBank/DDBJ databases">
        <authorList>
            <consortium name="Genoscope - CEA"/>
            <person name="William W."/>
        </authorList>
    </citation>
    <scope>NUCLEOTIDE SEQUENCE</scope>
</reference>
<keyword evidence="3" id="KW-1185">Reference proteome</keyword>